<dbReference type="Pfam" id="PF08284">
    <property type="entry name" value="RVP_2"/>
    <property type="match status" value="1"/>
</dbReference>
<dbReference type="InterPro" id="IPR021109">
    <property type="entry name" value="Peptidase_aspartic_dom_sf"/>
</dbReference>
<dbReference type="PANTHER" id="PTHR46148:SF59">
    <property type="entry name" value="NUCLEOTIDYLTRANSFERASE, RIBONUCLEASE H"/>
    <property type="match status" value="1"/>
</dbReference>
<keyword evidence="1" id="KW-0862">Zinc</keyword>
<dbReference type="InterPro" id="IPR043128">
    <property type="entry name" value="Rev_trsase/Diguanyl_cyclase"/>
</dbReference>
<evidence type="ECO:0000256" key="2">
    <source>
        <dbReference type="SAM" id="MobiDB-lite"/>
    </source>
</evidence>
<dbReference type="SUPFAM" id="SSF50630">
    <property type="entry name" value="Acid proteases"/>
    <property type="match status" value="1"/>
</dbReference>
<dbReference type="SUPFAM" id="SSF56672">
    <property type="entry name" value="DNA/RNA polymerases"/>
    <property type="match status" value="1"/>
</dbReference>
<organism evidence="4">
    <name type="scientific">Tanacetum cinerariifolium</name>
    <name type="common">Dalmatian daisy</name>
    <name type="synonym">Chrysanthemum cinerariifolium</name>
    <dbReference type="NCBI Taxonomy" id="118510"/>
    <lineage>
        <taxon>Eukaryota</taxon>
        <taxon>Viridiplantae</taxon>
        <taxon>Streptophyta</taxon>
        <taxon>Embryophyta</taxon>
        <taxon>Tracheophyta</taxon>
        <taxon>Spermatophyta</taxon>
        <taxon>Magnoliopsida</taxon>
        <taxon>eudicotyledons</taxon>
        <taxon>Gunneridae</taxon>
        <taxon>Pentapetalae</taxon>
        <taxon>asterids</taxon>
        <taxon>campanulids</taxon>
        <taxon>Asterales</taxon>
        <taxon>Asteraceae</taxon>
        <taxon>Asteroideae</taxon>
        <taxon>Anthemideae</taxon>
        <taxon>Anthemidinae</taxon>
        <taxon>Tanacetum</taxon>
    </lineage>
</organism>
<gene>
    <name evidence="4" type="ORF">Tci_235103</name>
</gene>
<feature type="domain" description="CCHC-type" evidence="3">
    <location>
        <begin position="776"/>
        <end position="791"/>
    </location>
</feature>
<feature type="region of interest" description="Disordered" evidence="2">
    <location>
        <begin position="212"/>
        <end position="231"/>
    </location>
</feature>
<accession>A0A699GYD6</accession>
<dbReference type="SMART" id="SM00343">
    <property type="entry name" value="ZnF_C2HC"/>
    <property type="match status" value="1"/>
</dbReference>
<keyword evidence="4" id="KW-0548">Nucleotidyltransferase</keyword>
<dbReference type="SUPFAM" id="SSF57756">
    <property type="entry name" value="Retrovirus zinc finger-like domains"/>
    <property type="match status" value="1"/>
</dbReference>
<feature type="compositionally biased region" description="Polar residues" evidence="2">
    <location>
        <begin position="793"/>
        <end position="812"/>
    </location>
</feature>
<dbReference type="Gene3D" id="3.10.10.10">
    <property type="entry name" value="HIV Type 1 Reverse Transcriptase, subunit A, domain 1"/>
    <property type="match status" value="1"/>
</dbReference>
<dbReference type="AlphaFoldDB" id="A0A699GYD6"/>
<dbReference type="InterPro" id="IPR043502">
    <property type="entry name" value="DNA/RNA_pol_sf"/>
</dbReference>
<protein>
    <submittedName>
        <fullName evidence="4">Putative reverse transcriptase domain-containing protein</fullName>
    </submittedName>
</protein>
<dbReference type="InterPro" id="IPR001878">
    <property type="entry name" value="Znf_CCHC"/>
</dbReference>
<keyword evidence="4" id="KW-0808">Transferase</keyword>
<dbReference type="InterPro" id="IPR036875">
    <property type="entry name" value="Znf_CCHC_sf"/>
</dbReference>
<dbReference type="PROSITE" id="PS50158">
    <property type="entry name" value="ZF_CCHC"/>
    <property type="match status" value="1"/>
</dbReference>
<dbReference type="CDD" id="cd00303">
    <property type="entry name" value="retropepsin_like"/>
    <property type="match status" value="1"/>
</dbReference>
<dbReference type="PANTHER" id="PTHR46148">
    <property type="entry name" value="CHROMO DOMAIN-CONTAINING PROTEIN"/>
    <property type="match status" value="1"/>
</dbReference>
<dbReference type="GO" id="GO:0003964">
    <property type="term" value="F:RNA-directed DNA polymerase activity"/>
    <property type="evidence" value="ECO:0007669"/>
    <property type="project" value="UniProtKB-KW"/>
</dbReference>
<evidence type="ECO:0000313" key="4">
    <source>
        <dbReference type="EMBL" id="GEW63127.1"/>
    </source>
</evidence>
<feature type="compositionally biased region" description="Gly residues" evidence="2">
    <location>
        <begin position="564"/>
        <end position="589"/>
    </location>
</feature>
<dbReference type="GO" id="GO:0003676">
    <property type="term" value="F:nucleic acid binding"/>
    <property type="evidence" value="ECO:0007669"/>
    <property type="project" value="InterPro"/>
</dbReference>
<dbReference type="InterPro" id="IPR005162">
    <property type="entry name" value="Retrotrans_gag_dom"/>
</dbReference>
<evidence type="ECO:0000259" key="3">
    <source>
        <dbReference type="PROSITE" id="PS50158"/>
    </source>
</evidence>
<feature type="region of interest" description="Disordered" evidence="2">
    <location>
        <begin position="544"/>
        <end position="589"/>
    </location>
</feature>
<evidence type="ECO:0000256" key="1">
    <source>
        <dbReference type="PROSITE-ProRule" id="PRU00047"/>
    </source>
</evidence>
<feature type="non-terminal residue" evidence="4">
    <location>
        <position position="1"/>
    </location>
</feature>
<name>A0A699GYD6_TANCI</name>
<sequence>GRSLCFVLEIFLNVTPPDAYSDGTLFEGVTDWYQEPRRVWGHLLDELSCLVLSLPLFLTLPSTHINTALTPASPDYIPALPDYSPASDTQSDPSDDPSSDHIPPLPAILPFLSSIDDSSDDDTPDTPSSPTHGTPFTEMTLSTQSTLVTSSVLHCRVMIVTPRQPIPHGRLYRYHPNGPINMMTARKRFGPLPTHRLAVRHLVNYSSSDHFALDDSSRDSSSSSSLSSSSETSSDLYFHLVIHYQPSHDSSFTSPSRKRSRSPGAYVSLSSPIPRALTFIRADLLPLPKRIRSPESVTDLEVSLAESSKPSMSRGTNLGMDDDVERSDMIDIDPEIQAKIDECVAYADALRARVIDVRVIVEAVDREEIETGARGPVKVRVDRVTHPVIVNDNPEPAQEEGDVEVTYKTLGDLVHRFHDHTKEILVHRVQAIETVHRFHDHTKEILVHRVQAIETVHRFHDHTKEILVHQGHMIIVTRQESVDMMGRIRELEQDNMRLRDMINVAIRETMPNTRSGSSRIHKGVNEQIDRRLVGALGDRDATKNLEPLIGGGGKHEKVNKSGGNRNGGNGNGGNGNGGTNGNGNGNEGGNGHNFKGLMHVARECTYQDFLKCQPLSFNGTEGVVGLTRWFEKMETVFHISSCPEKYQAAYAMSWSDLMMLMIEVHYPKNEIQKIETELWNLVMKGNDLTAYTRIFQEMMLLCTIMVLNEEDKFERFMRGLPDNIQGNVIAAEPTKLQDKIRIANNLMDQKLKRDCKVVVTPNAQRAPVGNQSSIVCYECGRPRHFRKDCPKLRNQNRGNQTGNKTRNQTEGNEATSRAYAIGGGGANPNSNVVTGTFLLNNCYASMLFDSGADMSFMSFTFSALLDVAPFTLDTSYAIEFTDGRISKTNVVLRDCTLGILGHSFDINLMPVELGSFDVIIGMNWLEKYHVLIVCDEKVVHIPYGDKVLIIRGDDCDGGRSRVYSKIDLRSGYHQLRVREEDIPETTFRTRYGYYEFQVMPFILTNAPTIFMDLMNQAEVGDSQLTDPEIIHETTKKIVQIKSHIQAARDRQKSYANVRRKPLEFQVGDQVMLKVSPWKGVLRFGKREKLNPRYIGPFKIIAKVGTVAYRPELPEQLSRVHSTFHVSNLKKCMSGKPLAIPLDEIQVEEKLHFIEEPVEIMDHEVKRLKQSRIMIVKVRWNSRRGPEFTWEREDQMRKKYPHIFPNSAPVADATS</sequence>
<feature type="region of interest" description="Disordered" evidence="2">
    <location>
        <begin position="79"/>
        <end position="141"/>
    </location>
</feature>
<dbReference type="Pfam" id="PF03732">
    <property type="entry name" value="Retrotrans_gag"/>
    <property type="match status" value="1"/>
</dbReference>
<dbReference type="GO" id="GO:0008270">
    <property type="term" value="F:zinc ion binding"/>
    <property type="evidence" value="ECO:0007669"/>
    <property type="project" value="UniProtKB-KW"/>
</dbReference>
<dbReference type="EMBL" id="BKCJ010066733">
    <property type="protein sequence ID" value="GEW63127.1"/>
    <property type="molecule type" value="Genomic_DNA"/>
</dbReference>
<feature type="region of interest" description="Disordered" evidence="2">
    <location>
        <begin position="790"/>
        <end position="812"/>
    </location>
</feature>
<comment type="caution">
    <text evidence="4">The sequence shown here is derived from an EMBL/GenBank/DDBJ whole genome shotgun (WGS) entry which is preliminary data.</text>
</comment>
<reference evidence="4" key="1">
    <citation type="journal article" date="2019" name="Sci. Rep.">
        <title>Draft genome of Tanacetum cinerariifolium, the natural source of mosquito coil.</title>
        <authorList>
            <person name="Yamashiro T."/>
            <person name="Shiraishi A."/>
            <person name="Satake H."/>
            <person name="Nakayama K."/>
        </authorList>
    </citation>
    <scope>NUCLEOTIDE SEQUENCE</scope>
</reference>
<dbReference type="Gene3D" id="3.30.70.270">
    <property type="match status" value="1"/>
</dbReference>
<feature type="compositionally biased region" description="Low complexity" evidence="2">
    <location>
        <begin position="219"/>
        <end position="231"/>
    </location>
</feature>
<dbReference type="Pfam" id="PF24626">
    <property type="entry name" value="SH3_Tf2-1"/>
    <property type="match status" value="1"/>
</dbReference>
<dbReference type="Gene3D" id="2.40.70.10">
    <property type="entry name" value="Acid Proteases"/>
    <property type="match status" value="1"/>
</dbReference>
<proteinExistence type="predicted"/>
<keyword evidence="1" id="KW-0863">Zinc-finger</keyword>
<keyword evidence="4" id="KW-0695">RNA-directed DNA polymerase</keyword>
<dbReference type="InterPro" id="IPR056924">
    <property type="entry name" value="SH3_Tf2-1"/>
</dbReference>
<keyword evidence="1" id="KW-0479">Metal-binding</keyword>